<evidence type="ECO:0000313" key="2">
    <source>
        <dbReference type="Proteomes" id="UP001190466"/>
    </source>
</evidence>
<dbReference type="RefSeq" id="WP_316514307.1">
    <property type="nucleotide sequence ID" value="NZ_OY726395.1"/>
</dbReference>
<organism evidence="1 2">
    <name type="scientific">[Mycobacterium] wendilense</name>
    <dbReference type="NCBI Taxonomy" id="3064284"/>
    <lineage>
        <taxon>Bacteria</taxon>
        <taxon>Bacillati</taxon>
        <taxon>Actinomycetota</taxon>
        <taxon>Actinomycetes</taxon>
        <taxon>Mycobacteriales</taxon>
        <taxon>Mycobacteriaceae</taxon>
        <taxon>Mycolicibacter</taxon>
    </lineage>
</organism>
<dbReference type="EMBL" id="OY726395">
    <property type="protein sequence ID" value="CAJ1579818.1"/>
    <property type="molecule type" value="Genomic_DNA"/>
</dbReference>
<accession>A0ABM9M9P2</accession>
<gene>
    <name evidence="1" type="ORF">MU0050_000703</name>
</gene>
<name>A0ABM9M9P2_9MYCO</name>
<protein>
    <submittedName>
        <fullName evidence="1">Uncharacterized protein</fullName>
    </submittedName>
</protein>
<proteinExistence type="predicted"/>
<reference evidence="1 2" key="1">
    <citation type="submission" date="2023-08" db="EMBL/GenBank/DDBJ databases">
        <authorList>
            <person name="Folkvardsen B D."/>
            <person name="Norman A."/>
        </authorList>
    </citation>
    <scope>NUCLEOTIDE SEQUENCE [LARGE SCALE GENOMIC DNA]</scope>
    <source>
        <strain evidence="1 2">Mu0050</strain>
    </source>
</reference>
<evidence type="ECO:0000313" key="1">
    <source>
        <dbReference type="EMBL" id="CAJ1579818.1"/>
    </source>
</evidence>
<dbReference type="Proteomes" id="UP001190466">
    <property type="component" value="Chromosome"/>
</dbReference>
<sequence>MNESTWTEPPDVEDTPPELLHEVRALLNEFQELDSSADGYSQAVTALRVARDFMAAAVTASDPAYITAQREGTNA</sequence>
<keyword evidence="2" id="KW-1185">Reference proteome</keyword>